<sequence length="68" mass="8127">MDELEEMFDKIRTIIKTDSDEIKRLNKSLYDKEGELSRTKSLLDKERQINTMLTKKLNKLHELFKGVK</sequence>
<name>A0A0F8V7X5_9ZZZZ</name>
<dbReference type="EMBL" id="LAZR01070459">
    <property type="protein sequence ID" value="KKK40653.1"/>
    <property type="molecule type" value="Genomic_DNA"/>
</dbReference>
<accession>A0A0F8V7X5</accession>
<proteinExistence type="predicted"/>
<protein>
    <submittedName>
        <fullName evidence="1">Uncharacterized protein</fullName>
    </submittedName>
</protein>
<reference evidence="1" key="1">
    <citation type="journal article" date="2015" name="Nature">
        <title>Complex archaea that bridge the gap between prokaryotes and eukaryotes.</title>
        <authorList>
            <person name="Spang A."/>
            <person name="Saw J.H."/>
            <person name="Jorgensen S.L."/>
            <person name="Zaremba-Niedzwiedzka K."/>
            <person name="Martijn J."/>
            <person name="Lind A.E."/>
            <person name="van Eijk R."/>
            <person name="Schleper C."/>
            <person name="Guy L."/>
            <person name="Ettema T.J."/>
        </authorList>
    </citation>
    <scope>NUCLEOTIDE SEQUENCE</scope>
</reference>
<gene>
    <name evidence="1" type="ORF">LCGC14_2997320</name>
</gene>
<dbReference type="AlphaFoldDB" id="A0A0F8V7X5"/>
<evidence type="ECO:0000313" key="1">
    <source>
        <dbReference type="EMBL" id="KKK40653.1"/>
    </source>
</evidence>
<organism evidence="1">
    <name type="scientific">marine sediment metagenome</name>
    <dbReference type="NCBI Taxonomy" id="412755"/>
    <lineage>
        <taxon>unclassified sequences</taxon>
        <taxon>metagenomes</taxon>
        <taxon>ecological metagenomes</taxon>
    </lineage>
</organism>
<dbReference type="Gene3D" id="6.10.250.920">
    <property type="match status" value="1"/>
</dbReference>
<comment type="caution">
    <text evidence="1">The sequence shown here is derived from an EMBL/GenBank/DDBJ whole genome shotgun (WGS) entry which is preliminary data.</text>
</comment>